<dbReference type="InterPro" id="IPR054722">
    <property type="entry name" value="PolX-like_BBD"/>
</dbReference>
<dbReference type="RefSeq" id="XP_048136731.1">
    <property type="nucleotide sequence ID" value="XM_048280774.1"/>
</dbReference>
<name>A0ABM3HJG5_9MYRT</name>
<evidence type="ECO:0000313" key="3">
    <source>
        <dbReference type="RefSeq" id="XP_048136731.1"/>
    </source>
</evidence>
<dbReference type="Proteomes" id="UP000827889">
    <property type="component" value="Chromosome 6"/>
</dbReference>
<accession>A0ABM3HJG5</accession>
<dbReference type="Pfam" id="PF22936">
    <property type="entry name" value="Pol_BBD"/>
    <property type="match status" value="1"/>
</dbReference>
<proteinExistence type="predicted"/>
<sequence length="260" mass="29518">MNLWVHYKPMKKDSEEISMNRWRKYSKLGCQSKMRRNKDGNPCKFEALIKIEVEVIVTFMEEAVDEAGGNLLAKKVATRIKVLVVEEAEIREVNESSGADENANLVNDVDNVLLLAFKEDVGEKSDTWYLDTGASNHMCGRKEMFAELDETVKGKVSFGDNSQILVEGKGAIQIRLKNGALRLISNIYYVPKMSSNNLSLGQLLEKGYSVHMKNLSLVLRDQNNRLIAFVKMSKNRMFTLNIKNEMARCLKSCVDDPSWL</sequence>
<feature type="domain" description="Retrovirus-related Pol polyprotein from transposon TNT 1-94-like beta-barrel" evidence="1">
    <location>
        <begin position="128"/>
        <end position="208"/>
    </location>
</feature>
<organism evidence="2 3">
    <name type="scientific">Rhodamnia argentea</name>
    <dbReference type="NCBI Taxonomy" id="178133"/>
    <lineage>
        <taxon>Eukaryota</taxon>
        <taxon>Viridiplantae</taxon>
        <taxon>Streptophyta</taxon>
        <taxon>Embryophyta</taxon>
        <taxon>Tracheophyta</taxon>
        <taxon>Spermatophyta</taxon>
        <taxon>Magnoliopsida</taxon>
        <taxon>eudicotyledons</taxon>
        <taxon>Gunneridae</taxon>
        <taxon>Pentapetalae</taxon>
        <taxon>rosids</taxon>
        <taxon>malvids</taxon>
        <taxon>Myrtales</taxon>
        <taxon>Myrtaceae</taxon>
        <taxon>Myrtoideae</taxon>
        <taxon>Myrteae</taxon>
        <taxon>Australasian group</taxon>
        <taxon>Rhodamnia</taxon>
    </lineage>
</organism>
<reference evidence="3" key="1">
    <citation type="submission" date="2025-08" db="UniProtKB">
        <authorList>
            <consortium name="RefSeq"/>
        </authorList>
    </citation>
    <scope>IDENTIFICATION</scope>
    <source>
        <tissue evidence="3">Leaf</tissue>
    </source>
</reference>
<dbReference type="GeneID" id="125315560"/>
<evidence type="ECO:0000313" key="2">
    <source>
        <dbReference type="Proteomes" id="UP000827889"/>
    </source>
</evidence>
<keyword evidence="2" id="KW-1185">Reference proteome</keyword>
<protein>
    <submittedName>
        <fullName evidence="3">Uncharacterized protein LOC125315560</fullName>
    </submittedName>
</protein>
<gene>
    <name evidence="3" type="primary">LOC125315560</name>
</gene>
<evidence type="ECO:0000259" key="1">
    <source>
        <dbReference type="Pfam" id="PF22936"/>
    </source>
</evidence>